<dbReference type="RefSeq" id="WP_046153799.1">
    <property type="nucleotide sequence ID" value="NZ_JAIFTJ010000027.1"/>
</dbReference>
<evidence type="ECO:0000313" key="2">
    <source>
        <dbReference type="EMBL" id="KKB61924.1"/>
    </source>
</evidence>
<organism evidence="2 3">
    <name type="scientific">Robbsia andropogonis</name>
    <dbReference type="NCBI Taxonomy" id="28092"/>
    <lineage>
        <taxon>Bacteria</taxon>
        <taxon>Pseudomonadati</taxon>
        <taxon>Pseudomonadota</taxon>
        <taxon>Betaproteobacteria</taxon>
        <taxon>Burkholderiales</taxon>
        <taxon>Burkholderiaceae</taxon>
        <taxon>Robbsia</taxon>
    </lineage>
</organism>
<feature type="region of interest" description="Disordered" evidence="1">
    <location>
        <begin position="1"/>
        <end position="41"/>
    </location>
</feature>
<evidence type="ECO:0000256" key="1">
    <source>
        <dbReference type="SAM" id="MobiDB-lite"/>
    </source>
</evidence>
<sequence>MDVGNRGGGHFPIESYDTSQSHPDALAGTSGKTSPISDPHARTVVGTLNDIREIRLASRPIFLSGFASEPMQSPVDMSNSDRDAWRTIIAETREAIANDPRLAQAPECLAHLEVAACLTTFPSDPADYAAFEQRLYGRLKSIPPSYWPDILDAAAADHRGLNWQLLEDAMENPPVYLDHVSDRTAVALLGNGQRYIDAALFSTLVERFGITDRQRDQLLFPRMAIKIAAMVMEGPGLRETLDGLGFVDTRLIALIERCLCESAYTRFLTVGDDWSAMATPGRLSDLKTVDLNAWTVTIDKYFRQVEPQAFKSLDESSAAKMDQVLMFAYFDICNDMSEPGHVMSQLSNISTMPFSAQAILTDRWAAMVDRSTNALPEKPSLLEQVRVWREDYAAVSLNRGDPESAVRAHVAELRAWANGANPADVPSKATEILQRVFASCPVASRGAMFSMLSEFAAADKPLVDSVSFSTWTAEYVMDPQSSMPYASPAFAAHLCNVAGQHFADLPDKADQAPGTRRKLDCFFDRFSIRLEDREALERTVLISMAFGISVDPLYLEGTISKMLTSAGMNTPEAFSLVLRTVRHREALMSQGELIPFA</sequence>
<dbReference type="AlphaFoldDB" id="A0A0F5JW85"/>
<proteinExistence type="predicted"/>
<name>A0A0F5JW85_9BURK</name>
<keyword evidence="3" id="KW-1185">Reference proteome</keyword>
<dbReference type="PATRIC" id="fig|28092.6.peg.4770"/>
<feature type="compositionally biased region" description="Gly residues" evidence="1">
    <location>
        <begin position="1"/>
        <end position="10"/>
    </location>
</feature>
<gene>
    <name evidence="2" type="ORF">WM40_20275</name>
</gene>
<evidence type="ECO:0000313" key="3">
    <source>
        <dbReference type="Proteomes" id="UP000033618"/>
    </source>
</evidence>
<comment type="caution">
    <text evidence="2">The sequence shown here is derived from an EMBL/GenBank/DDBJ whole genome shotgun (WGS) entry which is preliminary data.</text>
</comment>
<dbReference type="Proteomes" id="UP000033618">
    <property type="component" value="Unassembled WGS sequence"/>
</dbReference>
<protein>
    <submittedName>
        <fullName evidence="2">Uncharacterized protein</fullName>
    </submittedName>
</protein>
<dbReference type="STRING" id="28092.WM40_20275"/>
<dbReference type="EMBL" id="LAQU01000028">
    <property type="protein sequence ID" value="KKB61924.1"/>
    <property type="molecule type" value="Genomic_DNA"/>
</dbReference>
<reference evidence="2 3" key="1">
    <citation type="submission" date="2015-03" db="EMBL/GenBank/DDBJ databases">
        <title>Draft Genome Sequence of Burkholderia andropogonis type strain ICMP2807, isolated from Sorghum bicolor.</title>
        <authorList>
            <person name="Lopes-Santos L."/>
            <person name="Castro D.B."/>
            <person name="Ottoboni L.M."/>
            <person name="Park D."/>
            <person name="Weirc B.S."/>
            <person name="Destefano S.A."/>
        </authorList>
    </citation>
    <scope>NUCLEOTIDE SEQUENCE [LARGE SCALE GENOMIC DNA]</scope>
    <source>
        <strain evidence="2 3">ICMP2807</strain>
    </source>
</reference>
<accession>A0A0F5JW85</accession>